<dbReference type="InterPro" id="IPR031161">
    <property type="entry name" value="Peptidase_M60_dom"/>
</dbReference>
<dbReference type="InterPro" id="IPR051244">
    <property type="entry name" value="TCAF"/>
</dbReference>
<gene>
    <name evidence="3" type="ORF">TRFO_04336</name>
</gene>
<dbReference type="Pfam" id="PF17291">
    <property type="entry name" value="M60-like_N"/>
    <property type="match status" value="1"/>
</dbReference>
<dbReference type="GeneID" id="94826537"/>
<dbReference type="RefSeq" id="XP_068363434.1">
    <property type="nucleotide sequence ID" value="XM_068491833.1"/>
</dbReference>
<accession>A0A1J4KGX0</accession>
<evidence type="ECO:0000313" key="3">
    <source>
        <dbReference type="EMBL" id="OHT10298.1"/>
    </source>
</evidence>
<protein>
    <recommendedName>
        <fullName evidence="2">Peptidase M60 domain-containing protein</fullName>
    </recommendedName>
</protein>
<sequence>MGCCASVPAQSPRISAQQSPQNMKVTAKKNGEKVDAFHPCQTMFSDHKQIMSGVTRLPKPGELDFVVCLTETSIPLAICPISFDENDPCPIILPVLGISAHENGRAIACGSIEILLDCKQENAEFLAFLENLLHFAAGPRPPSPLVYLLGLDPQDANMLIHNMGGLGFAVEIGDSVENLAKYAVVITMCSSPHGESLYEYMVNGGGIIVCSGFNQTFRINKWLAKCGLAFPDAHTTTPVSQKASIRANLRASELEKSTFPYFVEVYRDLLLKSANSEHIEIEDLILVISYLRYHILSLDHGKNSYLSQIIEISFDYLKQSNYEQPEGIFYSKIQGFIAILLSDAICHTDPSEFENKVYCEHFPGKYCPEELNNVELKFTLQTPTWHSTGLWLPPGVISTVSISSNESTKSGKKIPHNPSNNLQMINHLNLSSSSKCSPLVNTPNTPLSSSPQNSNSQRFPDISPRSDQATSRTSRDEIEDYFDDISIQIGCHSESLLESPGPWKRWPVIVDTFKFNDQQEITIGSPFGGILYVCSENRDGRVRVLNLSFTNVCFCPYYRGKDNWITPKESDVPWGEVQTNFASITAPTSYLKKYPNLDTFAKTLDAMIKELYVFTGSNPKRRFRIVFDIDRPKNGSTSAYPLMLGYDMIDPIFSIDEPSSELFSLIMMLAITTLPENALDPNIEAAFGALTAAHVFKKSWKKINPVEFIYEHTSPVFKELWKIYSENDVKLIPTALVRFHQHLRVEKTSFEDSIKSIVDEMASIADKDFSKLLEEALHPSEDEQFPLYIPADEEEEEEGE</sequence>
<reference evidence="3" key="1">
    <citation type="submission" date="2016-10" db="EMBL/GenBank/DDBJ databases">
        <authorList>
            <person name="Benchimol M."/>
            <person name="Almeida L.G."/>
            <person name="Vasconcelos A.T."/>
            <person name="Perreira-Neves A."/>
            <person name="Rosa I.A."/>
            <person name="Tasca T."/>
            <person name="Bogo M.R."/>
            <person name="de Souza W."/>
        </authorList>
    </citation>
    <scope>NUCLEOTIDE SEQUENCE [LARGE SCALE GENOMIC DNA]</scope>
    <source>
        <strain evidence="3">K</strain>
    </source>
</reference>
<evidence type="ECO:0000259" key="2">
    <source>
        <dbReference type="PROSITE" id="PS51723"/>
    </source>
</evidence>
<feature type="compositionally biased region" description="Low complexity" evidence="1">
    <location>
        <begin position="441"/>
        <end position="457"/>
    </location>
</feature>
<organism evidence="3 4">
    <name type="scientific">Tritrichomonas foetus</name>
    <dbReference type="NCBI Taxonomy" id="1144522"/>
    <lineage>
        <taxon>Eukaryota</taxon>
        <taxon>Metamonada</taxon>
        <taxon>Parabasalia</taxon>
        <taxon>Tritrichomonadida</taxon>
        <taxon>Tritrichomonadidae</taxon>
        <taxon>Tritrichomonas</taxon>
    </lineage>
</organism>
<proteinExistence type="predicted"/>
<dbReference type="PANTHER" id="PTHR15730">
    <property type="entry name" value="EXPERIMENTAL AUTOIMMUNE PROSTATITIS ANTIGEN 2-RELATED"/>
    <property type="match status" value="1"/>
</dbReference>
<dbReference type="PANTHER" id="PTHR15730:SF5">
    <property type="entry name" value="SI:CH211-210B2.2-RELATED"/>
    <property type="match status" value="1"/>
</dbReference>
<name>A0A1J4KGX0_9EUKA</name>
<dbReference type="InterPro" id="IPR035423">
    <property type="entry name" value="M60-like_N"/>
</dbReference>
<dbReference type="Proteomes" id="UP000179807">
    <property type="component" value="Unassembled WGS sequence"/>
</dbReference>
<evidence type="ECO:0000256" key="1">
    <source>
        <dbReference type="SAM" id="MobiDB-lite"/>
    </source>
</evidence>
<evidence type="ECO:0000313" key="4">
    <source>
        <dbReference type="Proteomes" id="UP000179807"/>
    </source>
</evidence>
<keyword evidence="4" id="KW-1185">Reference proteome</keyword>
<dbReference type="PROSITE" id="PS51723">
    <property type="entry name" value="PEPTIDASE_M60"/>
    <property type="match status" value="1"/>
</dbReference>
<dbReference type="OrthoDB" id="10260387at2759"/>
<dbReference type="EMBL" id="MLAK01000616">
    <property type="protein sequence ID" value="OHT10298.1"/>
    <property type="molecule type" value="Genomic_DNA"/>
</dbReference>
<feature type="domain" description="Peptidase M60" evidence="2">
    <location>
        <begin position="383"/>
        <end position="656"/>
    </location>
</feature>
<dbReference type="SMART" id="SM01276">
    <property type="entry name" value="M60-like"/>
    <property type="match status" value="1"/>
</dbReference>
<feature type="region of interest" description="Disordered" evidence="1">
    <location>
        <begin position="435"/>
        <end position="474"/>
    </location>
</feature>
<dbReference type="AlphaFoldDB" id="A0A1J4KGX0"/>
<dbReference type="VEuPathDB" id="TrichDB:TRFO_04336"/>
<comment type="caution">
    <text evidence="3">The sequence shown here is derived from an EMBL/GenBank/DDBJ whole genome shotgun (WGS) entry which is preliminary data.</text>
</comment>